<dbReference type="AlphaFoldDB" id="A0A840ICN2"/>
<sequence>MRKFLGAALAAATAGVMLFSANAAALDGISVGDPVIGTLVSPQIQLGSISHCTGSTVSGVVGYDNGVGNGGGGPVTAASFSGCRTLGSSSTVTANGLPWALDIDGAGNMTLSDINVTLRWGLLSCTFEGAVSGLYDPMSGDVVLSGSLTRTAGSSLCGSSQPVVGTYNVVDQFGVPVQL</sequence>
<keyword evidence="3" id="KW-1185">Reference proteome</keyword>
<comment type="caution">
    <text evidence="2">The sequence shown here is derived from an EMBL/GenBank/DDBJ whole genome shotgun (WGS) entry which is preliminary data.</text>
</comment>
<proteinExistence type="predicted"/>
<evidence type="ECO:0008006" key="4">
    <source>
        <dbReference type="Google" id="ProtNLM"/>
    </source>
</evidence>
<evidence type="ECO:0000256" key="1">
    <source>
        <dbReference type="SAM" id="SignalP"/>
    </source>
</evidence>
<feature type="chain" id="PRO_5038602852" description="Secreted protein" evidence="1">
    <location>
        <begin position="26"/>
        <end position="179"/>
    </location>
</feature>
<accession>A0A840ICN2</accession>
<evidence type="ECO:0000313" key="2">
    <source>
        <dbReference type="EMBL" id="MBB4662629.1"/>
    </source>
</evidence>
<dbReference type="Proteomes" id="UP000585272">
    <property type="component" value="Unassembled WGS sequence"/>
</dbReference>
<organism evidence="2 3">
    <name type="scientific">Conexibacter arvalis</name>
    <dbReference type="NCBI Taxonomy" id="912552"/>
    <lineage>
        <taxon>Bacteria</taxon>
        <taxon>Bacillati</taxon>
        <taxon>Actinomycetota</taxon>
        <taxon>Thermoleophilia</taxon>
        <taxon>Solirubrobacterales</taxon>
        <taxon>Conexibacteraceae</taxon>
        <taxon>Conexibacter</taxon>
    </lineage>
</organism>
<dbReference type="EMBL" id="JACHNU010000002">
    <property type="protein sequence ID" value="MBB4662629.1"/>
    <property type="molecule type" value="Genomic_DNA"/>
</dbReference>
<protein>
    <recommendedName>
        <fullName evidence="4">Secreted protein</fullName>
    </recommendedName>
</protein>
<reference evidence="2 3" key="1">
    <citation type="submission" date="2020-08" db="EMBL/GenBank/DDBJ databases">
        <title>Genomic Encyclopedia of Archaeal and Bacterial Type Strains, Phase II (KMG-II): from individual species to whole genera.</title>
        <authorList>
            <person name="Goeker M."/>
        </authorList>
    </citation>
    <scope>NUCLEOTIDE SEQUENCE [LARGE SCALE GENOMIC DNA]</scope>
    <source>
        <strain evidence="2 3">DSM 23288</strain>
    </source>
</reference>
<evidence type="ECO:0000313" key="3">
    <source>
        <dbReference type="Proteomes" id="UP000585272"/>
    </source>
</evidence>
<gene>
    <name evidence="2" type="ORF">BDZ31_002215</name>
</gene>
<dbReference type="RefSeq" id="WP_183341952.1">
    <property type="nucleotide sequence ID" value="NZ_JACHNU010000002.1"/>
</dbReference>
<name>A0A840ICN2_9ACTN</name>
<keyword evidence="1" id="KW-0732">Signal</keyword>
<feature type="signal peptide" evidence="1">
    <location>
        <begin position="1"/>
        <end position="25"/>
    </location>
</feature>